<dbReference type="Gene3D" id="3.50.30.60">
    <property type="entry name" value="LD-carboxypeptidase A C-terminal domain-like"/>
    <property type="match status" value="1"/>
</dbReference>
<evidence type="ECO:0000259" key="7">
    <source>
        <dbReference type="Pfam" id="PF02016"/>
    </source>
</evidence>
<protein>
    <submittedName>
        <fullName evidence="9">LD-carboxypeptidase</fullName>
    </submittedName>
</protein>
<keyword evidence="10" id="KW-1185">Reference proteome</keyword>
<dbReference type="InterPro" id="IPR040449">
    <property type="entry name" value="Peptidase_S66_N"/>
</dbReference>
<evidence type="ECO:0000256" key="4">
    <source>
        <dbReference type="ARBA" id="ARBA00022801"/>
    </source>
</evidence>
<dbReference type="AlphaFoldDB" id="A0A9X2F9D6"/>
<feature type="domain" description="LD-carboxypeptidase C-terminal" evidence="8">
    <location>
        <begin position="201"/>
        <end position="318"/>
    </location>
</feature>
<keyword evidence="4" id="KW-0378">Hydrolase</keyword>
<feature type="domain" description="LD-carboxypeptidase N-terminal" evidence="7">
    <location>
        <begin position="25"/>
        <end position="140"/>
    </location>
</feature>
<dbReference type="SUPFAM" id="SSF141986">
    <property type="entry name" value="LD-carboxypeptidase A C-terminal domain-like"/>
    <property type="match status" value="1"/>
</dbReference>
<dbReference type="Proteomes" id="UP001155241">
    <property type="component" value="Unassembled WGS sequence"/>
</dbReference>
<dbReference type="InterPro" id="IPR029062">
    <property type="entry name" value="Class_I_gatase-like"/>
</dbReference>
<evidence type="ECO:0000256" key="5">
    <source>
        <dbReference type="ARBA" id="ARBA00022825"/>
    </source>
</evidence>
<dbReference type="PANTHER" id="PTHR30237">
    <property type="entry name" value="MURAMOYLTETRAPEPTIDE CARBOXYPEPTIDASE"/>
    <property type="match status" value="1"/>
</dbReference>
<gene>
    <name evidence="9" type="ORF">NG895_12860</name>
</gene>
<keyword evidence="3" id="KW-0645">Protease</keyword>
<feature type="active site" description="Charge relay system" evidence="6">
    <location>
        <position position="303"/>
    </location>
</feature>
<evidence type="ECO:0000313" key="10">
    <source>
        <dbReference type="Proteomes" id="UP001155241"/>
    </source>
</evidence>
<dbReference type="CDD" id="cd07025">
    <property type="entry name" value="Peptidase_S66"/>
    <property type="match status" value="1"/>
</dbReference>
<dbReference type="Pfam" id="PF02016">
    <property type="entry name" value="Peptidase_S66"/>
    <property type="match status" value="1"/>
</dbReference>
<keyword evidence="5" id="KW-0720">Serine protease</keyword>
<dbReference type="SUPFAM" id="SSF52317">
    <property type="entry name" value="Class I glutamine amidotransferase-like"/>
    <property type="match status" value="1"/>
</dbReference>
<comment type="caution">
    <text evidence="9">The sequence shown here is derived from an EMBL/GenBank/DDBJ whole genome shotgun (WGS) entry which is preliminary data.</text>
</comment>
<dbReference type="InterPro" id="IPR027478">
    <property type="entry name" value="LdcA_N"/>
</dbReference>
<dbReference type="PANTHER" id="PTHR30237:SF2">
    <property type="entry name" value="MUREIN TETRAPEPTIDE CARBOXYPEPTIDASE"/>
    <property type="match status" value="1"/>
</dbReference>
<feature type="active site" description="Nucleophile" evidence="6">
    <location>
        <position position="121"/>
    </location>
</feature>
<dbReference type="RefSeq" id="WP_252852910.1">
    <property type="nucleotide sequence ID" value="NZ_JAMXLR010000039.1"/>
</dbReference>
<dbReference type="EMBL" id="JAMXLR010000039">
    <property type="protein sequence ID" value="MCO6044795.1"/>
    <property type="molecule type" value="Genomic_DNA"/>
</dbReference>
<dbReference type="GO" id="GO:0006508">
    <property type="term" value="P:proteolysis"/>
    <property type="evidence" value="ECO:0007669"/>
    <property type="project" value="UniProtKB-KW"/>
</dbReference>
<sequence length="336" mass="36537">MSHTSLGDEAPSVIKARPLKPGDTIVIVAPAKPLQREAITRAKEKLESMGFKVKIPDNLFRSHGYLAGTDQQRADELMAAFTDPEVDAIFPGGGGYGATRILDLLDFEKIRQNPKVLIGYSDITALHVAIHQKTGLITFHSPVASYGLGSKGGLTPFAERTFWRALLAKDYKPSQLTYTLGVEPGDDVKLEPFALVSGQAEGRLIGGNLSLLAAMMGTPYQVETAGNILFIEDVGEAPYRVDRMLQTLKSGGLLDEVSGIVLGAFTRRDDEDTSGEVRTIDDVLRDFFQDAPYPVLMRFPVGHQPNNCTLPEGVKVRLDADSGVIELLETPVQIED</sequence>
<evidence type="ECO:0000256" key="3">
    <source>
        <dbReference type="ARBA" id="ARBA00022670"/>
    </source>
</evidence>
<evidence type="ECO:0000256" key="2">
    <source>
        <dbReference type="ARBA" id="ARBA00022645"/>
    </source>
</evidence>
<reference evidence="9" key="1">
    <citation type="submission" date="2022-06" db="EMBL/GenBank/DDBJ databases">
        <title>Aeoliella straminimaris, a novel planctomycete from sediments.</title>
        <authorList>
            <person name="Vitorino I.R."/>
            <person name="Lage O.M."/>
        </authorList>
    </citation>
    <scope>NUCLEOTIDE SEQUENCE</scope>
    <source>
        <strain evidence="9">ICT_H6.2</strain>
    </source>
</reference>
<accession>A0A9X2F9D6</accession>
<evidence type="ECO:0000259" key="8">
    <source>
        <dbReference type="Pfam" id="PF17676"/>
    </source>
</evidence>
<evidence type="ECO:0000256" key="1">
    <source>
        <dbReference type="ARBA" id="ARBA00010233"/>
    </source>
</evidence>
<keyword evidence="2" id="KW-0121">Carboxypeptidase</keyword>
<dbReference type="InterPro" id="IPR027461">
    <property type="entry name" value="Carboxypeptidase_A_C_sf"/>
</dbReference>
<feature type="active site" description="Charge relay system" evidence="6">
    <location>
        <position position="232"/>
    </location>
</feature>
<dbReference type="InterPro" id="IPR040921">
    <property type="entry name" value="Peptidase_S66C"/>
</dbReference>
<dbReference type="PIRSF" id="PIRSF028757">
    <property type="entry name" value="LD-carboxypeptidase"/>
    <property type="match status" value="1"/>
</dbReference>
<dbReference type="GO" id="GO:0008236">
    <property type="term" value="F:serine-type peptidase activity"/>
    <property type="evidence" value="ECO:0007669"/>
    <property type="project" value="UniProtKB-KW"/>
</dbReference>
<evidence type="ECO:0000256" key="6">
    <source>
        <dbReference type="PIRSR" id="PIRSR028757-1"/>
    </source>
</evidence>
<comment type="similarity">
    <text evidence="1">Belongs to the peptidase S66 family.</text>
</comment>
<dbReference type="Pfam" id="PF17676">
    <property type="entry name" value="Peptidase_S66C"/>
    <property type="match status" value="1"/>
</dbReference>
<dbReference type="Gene3D" id="3.40.50.10740">
    <property type="entry name" value="Class I glutamine amidotransferase-like"/>
    <property type="match status" value="1"/>
</dbReference>
<dbReference type="InterPro" id="IPR003507">
    <property type="entry name" value="S66_fam"/>
</dbReference>
<dbReference type="GO" id="GO:0004180">
    <property type="term" value="F:carboxypeptidase activity"/>
    <property type="evidence" value="ECO:0007669"/>
    <property type="project" value="UniProtKB-KW"/>
</dbReference>
<organism evidence="9 10">
    <name type="scientific">Aeoliella straminimaris</name>
    <dbReference type="NCBI Taxonomy" id="2954799"/>
    <lineage>
        <taxon>Bacteria</taxon>
        <taxon>Pseudomonadati</taxon>
        <taxon>Planctomycetota</taxon>
        <taxon>Planctomycetia</taxon>
        <taxon>Pirellulales</taxon>
        <taxon>Lacipirellulaceae</taxon>
        <taxon>Aeoliella</taxon>
    </lineage>
</organism>
<evidence type="ECO:0000313" key="9">
    <source>
        <dbReference type="EMBL" id="MCO6044795.1"/>
    </source>
</evidence>
<name>A0A9X2F9D6_9BACT</name>
<proteinExistence type="inferred from homology"/>